<dbReference type="GeneID" id="98318277"/>
<dbReference type="Proteomes" id="UP000051451">
    <property type="component" value="Unassembled WGS sequence"/>
</dbReference>
<evidence type="ECO:0000313" key="1">
    <source>
        <dbReference type="EMBL" id="KRM07532.1"/>
    </source>
</evidence>
<organism evidence="1 2">
    <name type="scientific">Liquorilactobacillus ghanensis DSM 18630</name>
    <dbReference type="NCBI Taxonomy" id="1423750"/>
    <lineage>
        <taxon>Bacteria</taxon>
        <taxon>Bacillati</taxon>
        <taxon>Bacillota</taxon>
        <taxon>Bacilli</taxon>
        <taxon>Lactobacillales</taxon>
        <taxon>Lactobacillaceae</taxon>
        <taxon>Liquorilactobacillus</taxon>
    </lineage>
</organism>
<sequence length="103" mass="11758">MANKKWYNLAQASEKLGRSRSYVSLWLRRHQNEVPENMILEGGKSKLISDEGIKWIKKHIKKEDVLVSSNSADEDQHLKMTVLGDILSNIHFKGRARGSLGQL</sequence>
<gene>
    <name evidence="1" type="ORF">FC89_GL000219</name>
</gene>
<protein>
    <submittedName>
        <fullName evidence="1">Uncharacterized protein</fullName>
    </submittedName>
</protein>
<accession>A0A0R1VZZ2</accession>
<dbReference type="OrthoDB" id="2306284at2"/>
<name>A0A0R1VZZ2_9LACO</name>
<dbReference type="RefSeq" id="WP_057871017.1">
    <property type="nucleotide sequence ID" value="NZ_AZGB01000006.1"/>
</dbReference>
<evidence type="ECO:0000313" key="2">
    <source>
        <dbReference type="Proteomes" id="UP000051451"/>
    </source>
</evidence>
<dbReference type="STRING" id="1423750.FC89_GL000219"/>
<comment type="caution">
    <text evidence="1">The sequence shown here is derived from an EMBL/GenBank/DDBJ whole genome shotgun (WGS) entry which is preliminary data.</text>
</comment>
<proteinExistence type="predicted"/>
<keyword evidence="2" id="KW-1185">Reference proteome</keyword>
<dbReference type="PATRIC" id="fig|1423750.3.peg.221"/>
<dbReference type="EMBL" id="AZGB01000006">
    <property type="protein sequence ID" value="KRM07532.1"/>
    <property type="molecule type" value="Genomic_DNA"/>
</dbReference>
<dbReference type="AlphaFoldDB" id="A0A0R1VZZ2"/>
<reference evidence="1 2" key="1">
    <citation type="journal article" date="2015" name="Genome Announc.">
        <title>Expanding the biotechnology potential of lactobacilli through comparative genomics of 213 strains and associated genera.</title>
        <authorList>
            <person name="Sun Z."/>
            <person name="Harris H.M."/>
            <person name="McCann A."/>
            <person name="Guo C."/>
            <person name="Argimon S."/>
            <person name="Zhang W."/>
            <person name="Yang X."/>
            <person name="Jeffery I.B."/>
            <person name="Cooney J.C."/>
            <person name="Kagawa T.F."/>
            <person name="Liu W."/>
            <person name="Song Y."/>
            <person name="Salvetti E."/>
            <person name="Wrobel A."/>
            <person name="Rasinkangas P."/>
            <person name="Parkhill J."/>
            <person name="Rea M.C."/>
            <person name="O'Sullivan O."/>
            <person name="Ritari J."/>
            <person name="Douillard F.P."/>
            <person name="Paul Ross R."/>
            <person name="Yang R."/>
            <person name="Briner A.E."/>
            <person name="Felis G.E."/>
            <person name="de Vos W.M."/>
            <person name="Barrangou R."/>
            <person name="Klaenhammer T.R."/>
            <person name="Caufield P.W."/>
            <person name="Cui Y."/>
            <person name="Zhang H."/>
            <person name="O'Toole P.W."/>
        </authorList>
    </citation>
    <scope>NUCLEOTIDE SEQUENCE [LARGE SCALE GENOMIC DNA]</scope>
    <source>
        <strain evidence="1 2">DSM 18630</strain>
    </source>
</reference>